<name>A0ABN1R8S1_9ACTN</name>
<keyword evidence="1" id="KW-0808">Transferase</keyword>
<protein>
    <recommendedName>
        <fullName evidence="2">Histidine kinase/HSP90-like ATPase domain-containing protein</fullName>
    </recommendedName>
</protein>
<dbReference type="CDD" id="cd16936">
    <property type="entry name" value="HATPase_RsbW-like"/>
    <property type="match status" value="1"/>
</dbReference>
<evidence type="ECO:0000259" key="2">
    <source>
        <dbReference type="Pfam" id="PF13581"/>
    </source>
</evidence>
<sequence length="141" mass="15462">MRTMNDDLNIHLLACPTAARLARTLITRRITQWGYVHRLDDVLLVASELITNASKAAPNSRIKLRLNHNNQGIFISVWDSSEALPQARPVTELTPEALDASTNDWDNGGGWGLPLVEALSSACGHHPTDSGGKWIWATLEA</sequence>
<dbReference type="Pfam" id="PF13581">
    <property type="entry name" value="HATPase_c_2"/>
    <property type="match status" value="1"/>
</dbReference>
<dbReference type="SUPFAM" id="SSF55874">
    <property type="entry name" value="ATPase domain of HSP90 chaperone/DNA topoisomerase II/histidine kinase"/>
    <property type="match status" value="1"/>
</dbReference>
<dbReference type="PANTHER" id="PTHR35526:SF3">
    <property type="entry name" value="ANTI-SIGMA-F FACTOR RSBW"/>
    <property type="match status" value="1"/>
</dbReference>
<dbReference type="InterPro" id="IPR003594">
    <property type="entry name" value="HATPase_dom"/>
</dbReference>
<dbReference type="InterPro" id="IPR050267">
    <property type="entry name" value="Anti-sigma-factor_SerPK"/>
</dbReference>
<accession>A0ABN1R8S1</accession>
<reference evidence="3 4" key="1">
    <citation type="journal article" date="2019" name="Int. J. Syst. Evol. Microbiol.">
        <title>The Global Catalogue of Microorganisms (GCM) 10K type strain sequencing project: providing services to taxonomists for standard genome sequencing and annotation.</title>
        <authorList>
            <consortium name="The Broad Institute Genomics Platform"/>
            <consortium name="The Broad Institute Genome Sequencing Center for Infectious Disease"/>
            <person name="Wu L."/>
            <person name="Ma J."/>
        </authorList>
    </citation>
    <scope>NUCLEOTIDE SEQUENCE [LARGE SCALE GENOMIC DNA]</scope>
    <source>
        <strain evidence="3 4">JCM 10696</strain>
    </source>
</reference>
<dbReference type="InterPro" id="IPR036890">
    <property type="entry name" value="HATPase_C_sf"/>
</dbReference>
<dbReference type="Gene3D" id="3.30.565.10">
    <property type="entry name" value="Histidine kinase-like ATPase, C-terminal domain"/>
    <property type="match status" value="1"/>
</dbReference>
<dbReference type="Proteomes" id="UP001500665">
    <property type="component" value="Unassembled WGS sequence"/>
</dbReference>
<organism evidence="3 4">
    <name type="scientific">Actinocorallia libanotica</name>
    <dbReference type="NCBI Taxonomy" id="46162"/>
    <lineage>
        <taxon>Bacteria</taxon>
        <taxon>Bacillati</taxon>
        <taxon>Actinomycetota</taxon>
        <taxon>Actinomycetes</taxon>
        <taxon>Streptosporangiales</taxon>
        <taxon>Thermomonosporaceae</taxon>
        <taxon>Actinocorallia</taxon>
    </lineage>
</organism>
<comment type="caution">
    <text evidence="3">The sequence shown here is derived from an EMBL/GenBank/DDBJ whole genome shotgun (WGS) entry which is preliminary data.</text>
</comment>
<keyword evidence="4" id="KW-1185">Reference proteome</keyword>
<gene>
    <name evidence="3" type="ORF">GCM10009550_35640</name>
</gene>
<evidence type="ECO:0000256" key="1">
    <source>
        <dbReference type="ARBA" id="ARBA00022527"/>
    </source>
</evidence>
<dbReference type="PANTHER" id="PTHR35526">
    <property type="entry name" value="ANTI-SIGMA-F FACTOR RSBW-RELATED"/>
    <property type="match status" value="1"/>
</dbReference>
<keyword evidence="1" id="KW-0723">Serine/threonine-protein kinase</keyword>
<keyword evidence="1" id="KW-0418">Kinase</keyword>
<evidence type="ECO:0000313" key="4">
    <source>
        <dbReference type="Proteomes" id="UP001500665"/>
    </source>
</evidence>
<proteinExistence type="predicted"/>
<feature type="domain" description="Histidine kinase/HSP90-like ATPase" evidence="2">
    <location>
        <begin position="37"/>
        <end position="138"/>
    </location>
</feature>
<dbReference type="EMBL" id="BAAAHH010000013">
    <property type="protein sequence ID" value="GAA0953529.1"/>
    <property type="molecule type" value="Genomic_DNA"/>
</dbReference>
<evidence type="ECO:0000313" key="3">
    <source>
        <dbReference type="EMBL" id="GAA0953529.1"/>
    </source>
</evidence>